<dbReference type="InterPro" id="IPR012334">
    <property type="entry name" value="Pectin_lyas_fold"/>
</dbReference>
<reference evidence="10" key="2">
    <citation type="submission" date="2025-08" db="UniProtKB">
        <authorList>
            <consortium name="RefSeq"/>
        </authorList>
    </citation>
    <scope>IDENTIFICATION</scope>
    <source>
        <tissue evidence="10">Leaf</tissue>
    </source>
</reference>
<sequence length="542" mass="59802">MALSSLNFTFLFFLLFSSSVSSSSLNPNQTSVASFCKNTPYPNACLDSLKLSISINISPNILSFLLETLKTALSEAGKLTNLLSVPGTSNDLVEGQRGSLQDCKDLHHITSTFLKRSISKIQDGANDSRKLADARAYLSAALTNKDTCLEGLESASGPLKPKLVTSFTTTYKHVSNSLSALPKQRRAKDPKTGGKTKNRRLLGLFPDWVSKTDRRFLQDSSDEYDEYDPSEILVVATDGTGNFSTINEAISFAPNMSNDRVLIYVREGVYEENIEIPSYKTNIVLIGDGSDVTFITGNRSVGDGWTTFRSATLAVSGEGFLARDMMITNTAGPEKHQAVALRVNADFVALYRCVIDGYQDTLYTHSFRQFYRECDIYGTIDYIFGNAAVVFQGCNIVSKLPMPGQFTVVTAQSRDSPDEDTGISMQNCSILATDDLFNSSNKVKSYLGRPWREYSRTVLMESYIDEFIDGSGWSKWNGGDEVDTLYYGEYNNNGPGSETGKRVNWPGFHIMGYEDAFNFTATEFITGDGWLGSTSFPYDNGI</sequence>
<evidence type="ECO:0000256" key="6">
    <source>
        <dbReference type="PROSITE-ProRule" id="PRU10040"/>
    </source>
</evidence>
<evidence type="ECO:0000256" key="1">
    <source>
        <dbReference type="ARBA" id="ARBA00005184"/>
    </source>
</evidence>
<feature type="active site" evidence="6">
    <location>
        <position position="381"/>
    </location>
</feature>
<keyword evidence="7" id="KW-0732">Signal</keyword>
<dbReference type="InterPro" id="IPR011050">
    <property type="entry name" value="Pectin_lyase_fold/virulence"/>
</dbReference>
<dbReference type="Pfam" id="PF01095">
    <property type="entry name" value="Pectinesterase"/>
    <property type="match status" value="1"/>
</dbReference>
<dbReference type="EC" id="3.1.1.11" evidence="7"/>
<comment type="similarity">
    <text evidence="3">In the C-terminal section; belongs to the pectinesterase family.</text>
</comment>
<evidence type="ECO:0000256" key="7">
    <source>
        <dbReference type="RuleBase" id="RU000589"/>
    </source>
</evidence>
<dbReference type="InterPro" id="IPR033131">
    <property type="entry name" value="Pectinesterase_Asp_AS"/>
</dbReference>
<keyword evidence="5 7" id="KW-0063">Aspartyl esterase</keyword>
<dbReference type="CDD" id="cd15798">
    <property type="entry name" value="PMEI-like_3"/>
    <property type="match status" value="1"/>
</dbReference>
<dbReference type="SUPFAM" id="SSF101148">
    <property type="entry name" value="Plant invertase/pectin methylesterase inhibitor"/>
    <property type="match status" value="1"/>
</dbReference>
<dbReference type="SMART" id="SM00856">
    <property type="entry name" value="PMEI"/>
    <property type="match status" value="1"/>
</dbReference>
<dbReference type="InterPro" id="IPR000070">
    <property type="entry name" value="Pectinesterase_cat"/>
</dbReference>
<feature type="signal peptide" evidence="7">
    <location>
        <begin position="1"/>
        <end position="22"/>
    </location>
</feature>
<evidence type="ECO:0000256" key="2">
    <source>
        <dbReference type="ARBA" id="ARBA00006027"/>
    </source>
</evidence>
<evidence type="ECO:0000259" key="8">
    <source>
        <dbReference type="SMART" id="SM00856"/>
    </source>
</evidence>
<evidence type="ECO:0000256" key="5">
    <source>
        <dbReference type="ARBA" id="ARBA00023085"/>
    </source>
</evidence>
<dbReference type="PROSITE" id="PS00503">
    <property type="entry name" value="PECTINESTERASE_2"/>
    <property type="match status" value="1"/>
</dbReference>
<evidence type="ECO:0000256" key="4">
    <source>
        <dbReference type="ARBA" id="ARBA00022801"/>
    </source>
</evidence>
<dbReference type="Gene3D" id="1.20.140.40">
    <property type="entry name" value="Invertase/pectin methylesterase inhibitor family protein"/>
    <property type="match status" value="1"/>
</dbReference>
<proteinExistence type="inferred from homology"/>
<evidence type="ECO:0000313" key="9">
    <source>
        <dbReference type="Proteomes" id="UP000694864"/>
    </source>
</evidence>
<organism evidence="9 10">
    <name type="scientific">Camelina sativa</name>
    <name type="common">False flax</name>
    <name type="synonym">Myagrum sativum</name>
    <dbReference type="NCBI Taxonomy" id="90675"/>
    <lineage>
        <taxon>Eukaryota</taxon>
        <taxon>Viridiplantae</taxon>
        <taxon>Streptophyta</taxon>
        <taxon>Embryophyta</taxon>
        <taxon>Tracheophyta</taxon>
        <taxon>Spermatophyta</taxon>
        <taxon>Magnoliopsida</taxon>
        <taxon>eudicotyledons</taxon>
        <taxon>Gunneridae</taxon>
        <taxon>Pentapetalae</taxon>
        <taxon>rosids</taxon>
        <taxon>malvids</taxon>
        <taxon>Brassicales</taxon>
        <taxon>Brassicaceae</taxon>
        <taxon>Camelineae</taxon>
        <taxon>Camelina</taxon>
    </lineage>
</organism>
<evidence type="ECO:0000256" key="3">
    <source>
        <dbReference type="ARBA" id="ARBA00007786"/>
    </source>
</evidence>
<accession>A0ABM0TQB5</accession>
<name>A0ABM0TQB5_CAMSA</name>
<dbReference type="PANTHER" id="PTHR31707">
    <property type="entry name" value="PECTINESTERASE"/>
    <property type="match status" value="1"/>
</dbReference>
<feature type="chain" id="PRO_5044978003" description="Pectinesterase" evidence="7">
    <location>
        <begin position="23"/>
        <end position="542"/>
    </location>
</feature>
<dbReference type="GeneID" id="104714108"/>
<dbReference type="RefSeq" id="XP_010429665.1">
    <property type="nucleotide sequence ID" value="XM_010431363.2"/>
</dbReference>
<feature type="domain" description="Pectinesterase inhibitor" evidence="8">
    <location>
        <begin position="27"/>
        <end position="180"/>
    </location>
</feature>
<reference evidence="9" key="1">
    <citation type="journal article" date="2014" name="Nat. Commun.">
        <title>The emerging biofuel crop Camelina sativa retains a highly undifferentiated hexaploid genome structure.</title>
        <authorList>
            <person name="Kagale S."/>
            <person name="Koh C."/>
            <person name="Nixon J."/>
            <person name="Bollina V."/>
            <person name="Clarke W.E."/>
            <person name="Tuteja R."/>
            <person name="Spillane C."/>
            <person name="Robinson S.J."/>
            <person name="Links M.G."/>
            <person name="Clarke C."/>
            <person name="Higgins E.E."/>
            <person name="Huebert T."/>
            <person name="Sharpe A.G."/>
            <person name="Parkin I.A."/>
        </authorList>
    </citation>
    <scope>NUCLEOTIDE SEQUENCE [LARGE SCALE GENOMIC DNA]</scope>
    <source>
        <strain evidence="9">cv. DH55</strain>
    </source>
</reference>
<comment type="similarity">
    <text evidence="2">In the N-terminal section; belongs to the PMEI family.</text>
</comment>
<protein>
    <recommendedName>
        <fullName evidence="7">Pectinesterase</fullName>
        <ecNumber evidence="7">3.1.1.11</ecNumber>
    </recommendedName>
</protein>
<comment type="catalytic activity">
    <reaction evidence="7">
        <text>[(1-&gt;4)-alpha-D-galacturonosyl methyl ester](n) + n H2O = [(1-&gt;4)-alpha-D-galacturonosyl](n) + n methanol + n H(+)</text>
        <dbReference type="Rhea" id="RHEA:22380"/>
        <dbReference type="Rhea" id="RHEA-COMP:14570"/>
        <dbReference type="Rhea" id="RHEA-COMP:14573"/>
        <dbReference type="ChEBI" id="CHEBI:15377"/>
        <dbReference type="ChEBI" id="CHEBI:15378"/>
        <dbReference type="ChEBI" id="CHEBI:17790"/>
        <dbReference type="ChEBI" id="CHEBI:140522"/>
        <dbReference type="ChEBI" id="CHEBI:140523"/>
        <dbReference type="EC" id="3.1.1.11"/>
    </reaction>
</comment>
<keyword evidence="4 7" id="KW-0378">Hydrolase</keyword>
<dbReference type="Pfam" id="PF04043">
    <property type="entry name" value="PMEI"/>
    <property type="match status" value="1"/>
</dbReference>
<comment type="pathway">
    <text evidence="1 7">Glycan metabolism; pectin degradation; 2-dehydro-3-deoxy-D-gluconate from pectin: step 1/5.</text>
</comment>
<dbReference type="NCBIfam" id="TIGR01614">
    <property type="entry name" value="PME_inhib"/>
    <property type="match status" value="1"/>
</dbReference>
<keyword evidence="9" id="KW-1185">Reference proteome</keyword>
<dbReference type="Gene3D" id="2.160.20.10">
    <property type="entry name" value="Single-stranded right-handed beta-helix, Pectin lyase-like"/>
    <property type="match status" value="1"/>
</dbReference>
<dbReference type="InterPro" id="IPR035513">
    <property type="entry name" value="Invertase/methylesterase_inhib"/>
</dbReference>
<dbReference type="Proteomes" id="UP000694864">
    <property type="component" value="Chromosome 9"/>
</dbReference>
<dbReference type="SUPFAM" id="SSF51126">
    <property type="entry name" value="Pectin lyase-like"/>
    <property type="match status" value="1"/>
</dbReference>
<evidence type="ECO:0000313" key="10">
    <source>
        <dbReference type="RefSeq" id="XP_010429665.1"/>
    </source>
</evidence>
<gene>
    <name evidence="10" type="primary">LOC104714108</name>
</gene>
<dbReference type="InterPro" id="IPR006501">
    <property type="entry name" value="Pectinesterase_inhib_dom"/>
</dbReference>